<feature type="region of interest" description="Disordered" evidence="1">
    <location>
        <begin position="243"/>
        <end position="318"/>
    </location>
</feature>
<evidence type="ECO:0000313" key="3">
    <source>
        <dbReference type="Proteomes" id="UP000092460"/>
    </source>
</evidence>
<proteinExistence type="predicted"/>
<feature type="compositionally biased region" description="Low complexity" evidence="1">
    <location>
        <begin position="288"/>
        <end position="314"/>
    </location>
</feature>
<dbReference type="EnsemblMetazoa" id="GPPI050386-RA">
    <property type="protein sequence ID" value="GPPI050386-PA"/>
    <property type="gene ID" value="GPPI050386"/>
</dbReference>
<name>A0A1B0C6E1_9MUSC</name>
<dbReference type="EMBL" id="JXJN01026572">
    <property type="status" value="NOT_ANNOTATED_CDS"/>
    <property type="molecule type" value="Genomic_DNA"/>
</dbReference>
<reference evidence="2" key="2">
    <citation type="submission" date="2020-05" db="UniProtKB">
        <authorList>
            <consortium name="EnsemblMetazoa"/>
        </authorList>
    </citation>
    <scope>IDENTIFICATION</scope>
    <source>
        <strain evidence="2">IAEA</strain>
    </source>
</reference>
<organism evidence="2 3">
    <name type="scientific">Glossina palpalis gambiensis</name>
    <dbReference type="NCBI Taxonomy" id="67801"/>
    <lineage>
        <taxon>Eukaryota</taxon>
        <taxon>Metazoa</taxon>
        <taxon>Ecdysozoa</taxon>
        <taxon>Arthropoda</taxon>
        <taxon>Hexapoda</taxon>
        <taxon>Insecta</taxon>
        <taxon>Pterygota</taxon>
        <taxon>Neoptera</taxon>
        <taxon>Endopterygota</taxon>
        <taxon>Diptera</taxon>
        <taxon>Brachycera</taxon>
        <taxon>Muscomorpha</taxon>
        <taxon>Hippoboscoidea</taxon>
        <taxon>Glossinidae</taxon>
        <taxon>Glossina</taxon>
    </lineage>
</organism>
<evidence type="ECO:0000256" key="1">
    <source>
        <dbReference type="SAM" id="MobiDB-lite"/>
    </source>
</evidence>
<evidence type="ECO:0000313" key="2">
    <source>
        <dbReference type="EnsemblMetazoa" id="GPPI050386-PA"/>
    </source>
</evidence>
<feature type="compositionally biased region" description="Basic and acidic residues" evidence="1">
    <location>
        <begin position="363"/>
        <end position="373"/>
    </location>
</feature>
<sequence>MVKTSWLYSLRKEKLSEICGSLDLDTKGTVEDMRKAVTVLIATPDLSTEMNAKLTEMEAKYAPRMLQLPENTVRGASPKRQAQKHISCGAAMHRICKWSTSSRESSWSFCMVKQQFGTVITEEYEQGGRSSGRLDGIARNSRREYQLFFVDTSSKNLNEIIALGERFENIPAPTVAPLLRVTSDGASQDSNRSITVEAKIGDMSFNLVLLVVRRSVDHLTLGMDFLAKTGAVLTVAGNSLKLGSKNSTPTAPAAARGTRASAVPKISPTPDTMATSSSRHGQTKTLERTTAVRTARTTPLATGDKAAKAATARPDASELKHGTYERVVDATVKSARAFKELQSVTTREDTTIAITTSGKTNKNIKDKKSKAGKDSGNSFKNGLNSRAAVAPSPTAREI</sequence>
<dbReference type="Proteomes" id="UP000092460">
    <property type="component" value="Unassembled WGS sequence"/>
</dbReference>
<reference evidence="3" key="1">
    <citation type="submission" date="2015-01" db="EMBL/GenBank/DDBJ databases">
        <authorList>
            <person name="Aksoy S."/>
            <person name="Warren W."/>
            <person name="Wilson R.K."/>
        </authorList>
    </citation>
    <scope>NUCLEOTIDE SEQUENCE [LARGE SCALE GENOMIC DNA]</scope>
    <source>
        <strain evidence="3">IAEA</strain>
    </source>
</reference>
<accession>A0A1B0C6E1</accession>
<feature type="compositionally biased region" description="Polar residues" evidence="1">
    <location>
        <begin position="269"/>
        <end position="284"/>
    </location>
</feature>
<dbReference type="AlphaFoldDB" id="A0A1B0C6E1"/>
<feature type="region of interest" description="Disordered" evidence="1">
    <location>
        <begin position="356"/>
        <end position="398"/>
    </location>
</feature>
<dbReference type="VEuPathDB" id="VectorBase:GPPI050386"/>
<keyword evidence="3" id="KW-1185">Reference proteome</keyword>
<protein>
    <submittedName>
        <fullName evidence="2">Uncharacterized protein</fullName>
    </submittedName>
</protein>
<feature type="compositionally biased region" description="Low complexity" evidence="1">
    <location>
        <begin position="247"/>
        <end position="262"/>
    </location>
</feature>